<keyword evidence="4 7" id="KW-1133">Transmembrane helix</keyword>
<accession>A0ABD5PW37</accession>
<keyword evidence="2" id="KW-1003">Cell membrane</keyword>
<gene>
    <name evidence="8" type="ORF">ACFO9K_00010</name>
</gene>
<feature type="transmembrane region" description="Helical" evidence="7">
    <location>
        <begin position="456"/>
        <end position="475"/>
    </location>
</feature>
<dbReference type="PANTHER" id="PTHR30250">
    <property type="entry name" value="PST FAMILY PREDICTED COLANIC ACID TRANSPORTER"/>
    <property type="match status" value="1"/>
</dbReference>
<evidence type="ECO:0000256" key="1">
    <source>
        <dbReference type="ARBA" id="ARBA00004651"/>
    </source>
</evidence>
<feature type="transmembrane region" description="Helical" evidence="7">
    <location>
        <begin position="359"/>
        <end position="387"/>
    </location>
</feature>
<comment type="subcellular location">
    <subcellularLocation>
        <location evidence="1">Cell membrane</location>
        <topology evidence="1">Multi-pass membrane protein</topology>
    </subcellularLocation>
</comment>
<keyword evidence="9" id="KW-1185">Reference proteome</keyword>
<feature type="transmembrane region" description="Helical" evidence="7">
    <location>
        <begin position="112"/>
        <end position="135"/>
    </location>
</feature>
<dbReference type="AlphaFoldDB" id="A0ABD5PW37"/>
<organism evidence="8 9">
    <name type="scientific">Halorussus aquaticus</name>
    <dbReference type="NCBI Taxonomy" id="2953748"/>
    <lineage>
        <taxon>Archaea</taxon>
        <taxon>Methanobacteriati</taxon>
        <taxon>Methanobacteriota</taxon>
        <taxon>Stenosarchaea group</taxon>
        <taxon>Halobacteria</taxon>
        <taxon>Halobacteriales</taxon>
        <taxon>Haladaptataceae</taxon>
        <taxon>Halorussus</taxon>
    </lineage>
</organism>
<dbReference type="GO" id="GO:0005886">
    <property type="term" value="C:plasma membrane"/>
    <property type="evidence" value="ECO:0007669"/>
    <property type="project" value="UniProtKB-SubCell"/>
</dbReference>
<feature type="transmembrane region" description="Helical" evidence="7">
    <location>
        <begin position="423"/>
        <end position="444"/>
    </location>
</feature>
<evidence type="ECO:0000313" key="9">
    <source>
        <dbReference type="Proteomes" id="UP001595945"/>
    </source>
</evidence>
<protein>
    <submittedName>
        <fullName evidence="8">Lipopolysaccharide biosynthesis protein</fullName>
    </submittedName>
</protein>
<feature type="transmembrane region" description="Helical" evidence="7">
    <location>
        <begin position="273"/>
        <end position="295"/>
    </location>
</feature>
<keyword evidence="5 7" id="KW-0472">Membrane</keyword>
<name>A0ABD5PW37_9EURY</name>
<feature type="transmembrane region" description="Helical" evidence="7">
    <location>
        <begin position="147"/>
        <end position="168"/>
    </location>
</feature>
<evidence type="ECO:0000256" key="4">
    <source>
        <dbReference type="ARBA" id="ARBA00022989"/>
    </source>
</evidence>
<dbReference type="EMBL" id="JBHSHT010000001">
    <property type="protein sequence ID" value="MFC4822633.1"/>
    <property type="molecule type" value="Genomic_DNA"/>
</dbReference>
<dbReference type="GeneID" id="73046326"/>
<feature type="transmembrane region" description="Helical" evidence="7">
    <location>
        <begin position="180"/>
        <end position="201"/>
    </location>
</feature>
<sequence>MATDLDQFEGAADPDAVEDRSDSVDARLEDALERVAHGATVSVPAILLQRGLTLAFTAVLTNAFAASTYGAFALARRLQRFLLRLTMGFRSGLSRFLPNAESDAERDALTTFASLLLVGVATAFGGALFAAAPLVTELADESGQFESFLRIFAVGLPAGVWLFTVTEILRGIEAVGPLNLTMRIGFPTAQLLAGAVATYAFHDLALAAAGVLLAMGSVGVVAALWLARSRGFRPRIRGADAGRLRRKYLRFTLPLFVGGFATTTQRLGFYPLIAVFLSSVAGGVFAVGVLLGTVVRLPLMGINQFIPPVAAALNEEDHREALKRLYHVTSRLVLVGVTALSIPVVVYRETVMGLFGPAYVEYAALVPGFVLAQYAACAAGSVGILLTMTDHQRALLVVNVGITAFLAVTAIPLTTRFGLPGLVVSYVLMLTVNNGLEVAVLYYLEGLQPFTRLHAKPLVAAVPLALVALGVRVAVPGLLAAFVGTAAGLAAYAKALQILGFTRVERRLGATLAERYREVLSNSWESRFG</sequence>
<evidence type="ECO:0000256" key="6">
    <source>
        <dbReference type="SAM" id="MobiDB-lite"/>
    </source>
</evidence>
<evidence type="ECO:0000313" key="8">
    <source>
        <dbReference type="EMBL" id="MFC4822633.1"/>
    </source>
</evidence>
<feature type="transmembrane region" description="Helical" evidence="7">
    <location>
        <begin position="248"/>
        <end position="267"/>
    </location>
</feature>
<dbReference type="InterPro" id="IPR050833">
    <property type="entry name" value="Poly_Biosynth_Transport"/>
</dbReference>
<keyword evidence="3 7" id="KW-0812">Transmembrane</keyword>
<evidence type="ECO:0000256" key="3">
    <source>
        <dbReference type="ARBA" id="ARBA00022692"/>
    </source>
</evidence>
<dbReference type="Proteomes" id="UP001595945">
    <property type="component" value="Unassembled WGS sequence"/>
</dbReference>
<dbReference type="PANTHER" id="PTHR30250:SF27">
    <property type="entry name" value="POLYSACCHARIDE BIOSYNTHESIS PROTEIN"/>
    <property type="match status" value="1"/>
</dbReference>
<comment type="caution">
    <text evidence="8">The sequence shown here is derived from an EMBL/GenBank/DDBJ whole genome shotgun (WGS) entry which is preliminary data.</text>
</comment>
<feature type="transmembrane region" description="Helical" evidence="7">
    <location>
        <begin position="207"/>
        <end position="227"/>
    </location>
</feature>
<dbReference type="RefSeq" id="WP_254267841.1">
    <property type="nucleotide sequence ID" value="NZ_CP100400.1"/>
</dbReference>
<reference evidence="8 9" key="1">
    <citation type="journal article" date="2019" name="Int. J. Syst. Evol. Microbiol.">
        <title>The Global Catalogue of Microorganisms (GCM) 10K type strain sequencing project: providing services to taxonomists for standard genome sequencing and annotation.</title>
        <authorList>
            <consortium name="The Broad Institute Genomics Platform"/>
            <consortium name="The Broad Institute Genome Sequencing Center for Infectious Disease"/>
            <person name="Wu L."/>
            <person name="Ma J."/>
        </authorList>
    </citation>
    <scope>NUCLEOTIDE SEQUENCE [LARGE SCALE GENOMIC DNA]</scope>
    <source>
        <strain evidence="8 9">XZYJ18</strain>
    </source>
</reference>
<feature type="transmembrane region" description="Helical" evidence="7">
    <location>
        <begin position="481"/>
        <end position="501"/>
    </location>
</feature>
<feature type="transmembrane region" description="Helical" evidence="7">
    <location>
        <begin position="394"/>
        <end position="411"/>
    </location>
</feature>
<evidence type="ECO:0000256" key="7">
    <source>
        <dbReference type="SAM" id="Phobius"/>
    </source>
</evidence>
<feature type="region of interest" description="Disordered" evidence="6">
    <location>
        <begin position="1"/>
        <end position="20"/>
    </location>
</feature>
<evidence type="ECO:0000256" key="2">
    <source>
        <dbReference type="ARBA" id="ARBA00022475"/>
    </source>
</evidence>
<proteinExistence type="predicted"/>
<feature type="transmembrane region" description="Helical" evidence="7">
    <location>
        <begin position="52"/>
        <end position="75"/>
    </location>
</feature>
<evidence type="ECO:0000256" key="5">
    <source>
        <dbReference type="ARBA" id="ARBA00023136"/>
    </source>
</evidence>
<feature type="transmembrane region" description="Helical" evidence="7">
    <location>
        <begin position="328"/>
        <end position="347"/>
    </location>
</feature>